<keyword evidence="6 7" id="KW-0472">Membrane</keyword>
<dbReference type="InterPro" id="IPR004299">
    <property type="entry name" value="MBOAT_fam"/>
</dbReference>
<dbReference type="GO" id="GO:0042121">
    <property type="term" value="P:alginic acid biosynthetic process"/>
    <property type="evidence" value="ECO:0007669"/>
    <property type="project" value="InterPro"/>
</dbReference>
<accession>A0A4V3P546</accession>
<keyword evidence="4 8" id="KW-0812">Transmembrane</keyword>
<organism evidence="9 10">
    <name type="scientific">Flavivirga rizhaonensis</name>
    <dbReference type="NCBI Taxonomy" id="2559571"/>
    <lineage>
        <taxon>Bacteria</taxon>
        <taxon>Pseudomonadati</taxon>
        <taxon>Bacteroidota</taxon>
        <taxon>Flavobacteriia</taxon>
        <taxon>Flavobacteriales</taxon>
        <taxon>Flavobacteriaceae</taxon>
        <taxon>Flavivirga</taxon>
    </lineage>
</organism>
<feature type="transmembrane region" description="Helical" evidence="8">
    <location>
        <begin position="309"/>
        <end position="326"/>
    </location>
</feature>
<feature type="transmembrane region" description="Helical" evidence="8">
    <location>
        <begin position="191"/>
        <end position="209"/>
    </location>
</feature>
<dbReference type="PANTHER" id="PTHR13285:SF18">
    <property type="entry name" value="PROTEIN-CYSTEINE N-PALMITOYLTRANSFERASE RASP"/>
    <property type="match status" value="1"/>
</dbReference>
<dbReference type="InterPro" id="IPR051085">
    <property type="entry name" value="MB_O-acyltransferase"/>
</dbReference>
<feature type="transmembrane region" description="Helical" evidence="8">
    <location>
        <begin position="47"/>
        <end position="66"/>
    </location>
</feature>
<keyword evidence="3 7" id="KW-1003">Cell membrane</keyword>
<dbReference type="PANTHER" id="PTHR13285">
    <property type="entry name" value="ACYLTRANSFERASE"/>
    <property type="match status" value="1"/>
</dbReference>
<keyword evidence="10" id="KW-1185">Reference proteome</keyword>
<dbReference type="InterPro" id="IPR024194">
    <property type="entry name" value="Ac/AlaTfrase_AlgI/DltB"/>
</dbReference>
<dbReference type="GO" id="GO:0005886">
    <property type="term" value="C:plasma membrane"/>
    <property type="evidence" value="ECO:0007669"/>
    <property type="project" value="UniProtKB-SubCell"/>
</dbReference>
<name>A0A4V3P546_9FLAO</name>
<comment type="subcellular location">
    <subcellularLocation>
        <location evidence="1">Cell membrane</location>
        <topology evidence="1">Multi-pass membrane protein</topology>
    </subcellularLocation>
</comment>
<feature type="transmembrane region" description="Helical" evidence="8">
    <location>
        <begin position="405"/>
        <end position="423"/>
    </location>
</feature>
<evidence type="ECO:0000256" key="7">
    <source>
        <dbReference type="PIRNR" id="PIRNR016636"/>
    </source>
</evidence>
<evidence type="ECO:0000256" key="2">
    <source>
        <dbReference type="ARBA" id="ARBA00010323"/>
    </source>
</evidence>
<proteinExistence type="inferred from homology"/>
<evidence type="ECO:0000256" key="6">
    <source>
        <dbReference type="ARBA" id="ARBA00023136"/>
    </source>
</evidence>
<evidence type="ECO:0000256" key="1">
    <source>
        <dbReference type="ARBA" id="ARBA00004651"/>
    </source>
</evidence>
<dbReference type="GO" id="GO:0016746">
    <property type="term" value="F:acyltransferase activity"/>
    <property type="evidence" value="ECO:0007669"/>
    <property type="project" value="UniProtKB-KW"/>
</dbReference>
<feature type="transmembrane region" description="Helical" evidence="8">
    <location>
        <begin position="229"/>
        <end position="244"/>
    </location>
</feature>
<dbReference type="InterPro" id="IPR028362">
    <property type="entry name" value="AlgI"/>
</dbReference>
<keyword evidence="5 8" id="KW-1133">Transmembrane helix</keyword>
<evidence type="ECO:0000313" key="10">
    <source>
        <dbReference type="Proteomes" id="UP000307602"/>
    </source>
</evidence>
<dbReference type="OrthoDB" id="9805788at2"/>
<dbReference type="Pfam" id="PF03062">
    <property type="entry name" value="MBOAT"/>
    <property type="match status" value="1"/>
</dbReference>
<feature type="transmembrane region" description="Helical" evidence="8">
    <location>
        <begin position="357"/>
        <end position="375"/>
    </location>
</feature>
<dbReference type="Proteomes" id="UP000307602">
    <property type="component" value="Unassembled WGS sequence"/>
</dbReference>
<feature type="transmembrane region" description="Helical" evidence="8">
    <location>
        <begin position="444"/>
        <end position="467"/>
    </location>
</feature>
<dbReference type="PIRSF" id="PIRSF016636">
    <property type="entry name" value="AlgI_DltB"/>
    <property type="match status" value="1"/>
</dbReference>
<gene>
    <name evidence="9" type="ORF">EM932_03840</name>
</gene>
<feature type="transmembrane region" description="Helical" evidence="8">
    <location>
        <begin position="118"/>
        <end position="140"/>
    </location>
</feature>
<evidence type="ECO:0000256" key="5">
    <source>
        <dbReference type="ARBA" id="ARBA00022989"/>
    </source>
</evidence>
<sequence>MFFNSTTFFVFLSIVFLLYWSLSKNLKTQNILLLISSYIFYGWWDYRFLALIIASTIVDYFVGLQIEKSTEKSKRKKWLLVSLIFNIGLLVFFKYYNFFIESWVDSLSLLGYSIENTWSLKIILPVGISFYTFQTLSYSIDIYKNKISPTKDFISFATFVSFFPQLVAGPIERASNLLPQILNPRKYTYEGLSSGIKLMIFGFFLKLVIADRAAIYVNAVFNNVENHDGLTFIAATIMFSFQIYGDFAGYSLIAIGVAKMFGLNLMTNFKRPYFSASIGEFWNRWHISLSTWFKDYVYIPLGGNRTKKWRWLFNLFITFLISGLWHGSNWTFIVWGALNGLYLIMEVLIFKRKIRTGIFNIIPTFILINFAWIFFRANTLQDAIFIIIKIFTKPGYLYFGYGEDIIAFFYAALAIGLLIFVEIKKEFFNSYFSVFNNKHEIIRLSAYALVIFIIFYLGVFGESQFIYFQF</sequence>
<dbReference type="PIRSF" id="PIRSF500217">
    <property type="entry name" value="AlgI"/>
    <property type="match status" value="1"/>
</dbReference>
<evidence type="ECO:0000256" key="4">
    <source>
        <dbReference type="ARBA" id="ARBA00022692"/>
    </source>
</evidence>
<protein>
    <submittedName>
        <fullName evidence="9">MBOAT family protein</fullName>
    </submittedName>
</protein>
<evidence type="ECO:0000256" key="3">
    <source>
        <dbReference type="ARBA" id="ARBA00022475"/>
    </source>
</evidence>
<keyword evidence="7" id="KW-0012">Acyltransferase</keyword>
<feature type="transmembrane region" description="Helical" evidence="8">
    <location>
        <begin position="78"/>
        <end position="98"/>
    </location>
</feature>
<comment type="caution">
    <text evidence="9">The sequence shown here is derived from an EMBL/GenBank/DDBJ whole genome shotgun (WGS) entry which is preliminary data.</text>
</comment>
<feature type="transmembrane region" description="Helical" evidence="8">
    <location>
        <begin position="332"/>
        <end position="350"/>
    </location>
</feature>
<reference evidence="9 10" key="1">
    <citation type="submission" date="2019-04" db="EMBL/GenBank/DDBJ databases">
        <authorList>
            <person name="Liu A."/>
        </authorList>
    </citation>
    <scope>NUCLEOTIDE SEQUENCE [LARGE SCALE GENOMIC DNA]</scope>
    <source>
        <strain evidence="9 10">RZ03</strain>
    </source>
</reference>
<dbReference type="AlphaFoldDB" id="A0A4V3P546"/>
<evidence type="ECO:0000256" key="8">
    <source>
        <dbReference type="SAM" id="Phobius"/>
    </source>
</evidence>
<comment type="similarity">
    <text evidence="2 7">Belongs to the membrane-bound acyltransferase family.</text>
</comment>
<evidence type="ECO:0000313" key="9">
    <source>
        <dbReference type="EMBL" id="TGV03934.1"/>
    </source>
</evidence>
<keyword evidence="7" id="KW-0808">Transferase</keyword>
<dbReference type="RefSeq" id="WP_135875680.1">
    <property type="nucleotide sequence ID" value="NZ_SRSO01000004.1"/>
</dbReference>
<dbReference type="EMBL" id="SRSO01000004">
    <property type="protein sequence ID" value="TGV03934.1"/>
    <property type="molecule type" value="Genomic_DNA"/>
</dbReference>